<proteinExistence type="inferred from homology"/>
<dbReference type="InterPro" id="IPR004046">
    <property type="entry name" value="GST_C"/>
</dbReference>
<evidence type="ECO:0000313" key="5">
    <source>
        <dbReference type="Proteomes" id="UP000298588"/>
    </source>
</evidence>
<dbReference type="Pfam" id="PF00043">
    <property type="entry name" value="GST_C"/>
    <property type="match status" value="1"/>
</dbReference>
<dbReference type="SUPFAM" id="SSF52833">
    <property type="entry name" value="Thioredoxin-like"/>
    <property type="match status" value="1"/>
</dbReference>
<dbReference type="CDD" id="cd03188">
    <property type="entry name" value="GST_C_Beta"/>
    <property type="match status" value="1"/>
</dbReference>
<dbReference type="OrthoDB" id="7583243at2"/>
<dbReference type="PROSITE" id="PS50404">
    <property type="entry name" value="GST_NTER"/>
    <property type="match status" value="1"/>
</dbReference>
<evidence type="ECO:0000259" key="2">
    <source>
        <dbReference type="PROSITE" id="PS50404"/>
    </source>
</evidence>
<keyword evidence="4" id="KW-0808">Transferase</keyword>
<dbReference type="InterPro" id="IPR036282">
    <property type="entry name" value="Glutathione-S-Trfase_C_sf"/>
</dbReference>
<dbReference type="EMBL" id="CP039865">
    <property type="protein sequence ID" value="QCK88805.1"/>
    <property type="molecule type" value="Genomic_DNA"/>
</dbReference>
<feature type="domain" description="GST N-terminal" evidence="2">
    <location>
        <begin position="1"/>
        <end position="79"/>
    </location>
</feature>
<accession>A0A4D7QN79</accession>
<protein>
    <submittedName>
        <fullName evidence="4">Glutathione S-transferase</fullName>
    </submittedName>
</protein>
<dbReference type="Gene3D" id="1.20.1050.10">
    <property type="match status" value="1"/>
</dbReference>
<dbReference type="InterPro" id="IPR004045">
    <property type="entry name" value="Glutathione_S-Trfase_N"/>
</dbReference>
<sequence length="201" mass="22203">MKLFHVAGSCSLATRIALEEAGADYETVKVDFASGEQTKPEYLAINPKGRVPALATDKGVLTENVALLAYIAQTHPAKNLAPLDDAFAFAKMQSFNAYLSSTVHVNHSHKGRGYRWASEESSFADMKRKVPETMAASFDLIDREMLVGPWVMGEQFTVADCYLYTLTRWLEGDGVDVARFPKVADHMRRMAERPSVKAALA</sequence>
<dbReference type="PANTHER" id="PTHR44051">
    <property type="entry name" value="GLUTATHIONE S-TRANSFERASE-RELATED"/>
    <property type="match status" value="1"/>
</dbReference>
<dbReference type="Proteomes" id="UP000298588">
    <property type="component" value="Chromosome"/>
</dbReference>
<dbReference type="GO" id="GO:0016740">
    <property type="term" value="F:transferase activity"/>
    <property type="evidence" value="ECO:0007669"/>
    <property type="project" value="UniProtKB-KW"/>
</dbReference>
<reference evidence="4 5" key="1">
    <citation type="submission" date="2019-04" db="EMBL/GenBank/DDBJ databases">
        <title>Phreatobacter aquaticus sp. nov.</title>
        <authorList>
            <person name="Choi A."/>
            <person name="Baek K."/>
        </authorList>
    </citation>
    <scope>NUCLEOTIDE SEQUENCE [LARGE SCALE GENOMIC DNA]</scope>
    <source>
        <strain evidence="4 5">NMCR1094</strain>
    </source>
</reference>
<evidence type="ECO:0000313" key="4">
    <source>
        <dbReference type="EMBL" id="QCK88805.1"/>
    </source>
</evidence>
<dbReference type="SUPFAM" id="SSF47616">
    <property type="entry name" value="GST C-terminal domain-like"/>
    <property type="match status" value="1"/>
</dbReference>
<dbReference type="PANTHER" id="PTHR44051:SF8">
    <property type="entry name" value="GLUTATHIONE S-TRANSFERASE GSTA"/>
    <property type="match status" value="1"/>
</dbReference>
<dbReference type="Gene3D" id="3.40.30.10">
    <property type="entry name" value="Glutaredoxin"/>
    <property type="match status" value="1"/>
</dbReference>
<dbReference type="SFLD" id="SFLDS00019">
    <property type="entry name" value="Glutathione_Transferase_(cytos"/>
    <property type="match status" value="1"/>
</dbReference>
<evidence type="ECO:0000259" key="3">
    <source>
        <dbReference type="PROSITE" id="PS50405"/>
    </source>
</evidence>
<dbReference type="InterPro" id="IPR036249">
    <property type="entry name" value="Thioredoxin-like_sf"/>
</dbReference>
<dbReference type="SFLD" id="SFLDG01150">
    <property type="entry name" value="Main.1:_Beta-like"/>
    <property type="match status" value="1"/>
</dbReference>
<organism evidence="4 5">
    <name type="scientific">Phreatobacter aquaticus</name>
    <dbReference type="NCBI Taxonomy" id="2570229"/>
    <lineage>
        <taxon>Bacteria</taxon>
        <taxon>Pseudomonadati</taxon>
        <taxon>Pseudomonadota</taxon>
        <taxon>Alphaproteobacteria</taxon>
        <taxon>Hyphomicrobiales</taxon>
        <taxon>Phreatobacteraceae</taxon>
        <taxon>Phreatobacter</taxon>
    </lineage>
</organism>
<keyword evidence="5" id="KW-1185">Reference proteome</keyword>
<gene>
    <name evidence="4" type="ORF">E8L99_14515</name>
</gene>
<dbReference type="AlphaFoldDB" id="A0A4D7QN79"/>
<comment type="similarity">
    <text evidence="1">Belongs to the GST superfamily.</text>
</comment>
<dbReference type="PROSITE" id="PS50405">
    <property type="entry name" value="GST_CTER"/>
    <property type="match status" value="1"/>
</dbReference>
<dbReference type="InterPro" id="IPR040079">
    <property type="entry name" value="Glutathione_S-Trfase"/>
</dbReference>
<name>A0A4D7QN79_9HYPH</name>
<dbReference type="Pfam" id="PF02798">
    <property type="entry name" value="GST_N"/>
    <property type="match status" value="1"/>
</dbReference>
<dbReference type="InterPro" id="IPR010987">
    <property type="entry name" value="Glutathione-S-Trfase_C-like"/>
</dbReference>
<dbReference type="KEGG" id="paqt:E8L99_14515"/>
<feature type="domain" description="GST C-terminal" evidence="3">
    <location>
        <begin position="85"/>
        <end position="201"/>
    </location>
</feature>
<dbReference type="SFLD" id="SFLDG00358">
    <property type="entry name" value="Main_(cytGST)"/>
    <property type="match status" value="1"/>
</dbReference>
<dbReference type="CDD" id="cd03057">
    <property type="entry name" value="GST_N_Beta"/>
    <property type="match status" value="1"/>
</dbReference>
<evidence type="ECO:0000256" key="1">
    <source>
        <dbReference type="RuleBase" id="RU003494"/>
    </source>
</evidence>